<dbReference type="Pfam" id="PF02410">
    <property type="entry name" value="RsfS"/>
    <property type="match status" value="1"/>
</dbReference>
<keyword evidence="2" id="KW-0963">Cytoplasm</keyword>
<keyword evidence="5" id="KW-1185">Reference proteome</keyword>
<name>A0A6B8VR43_9CORY</name>
<evidence type="ECO:0000256" key="3">
    <source>
        <dbReference type="SAM" id="MobiDB-lite"/>
    </source>
</evidence>
<comment type="subunit">
    <text evidence="2">Interacts with ribosomal protein uL14 (rplN).</text>
</comment>
<dbReference type="FunFam" id="3.30.460.10:FF:000008">
    <property type="entry name" value="Ribosomal silencing factor RsfS"/>
    <property type="match status" value="1"/>
</dbReference>
<protein>
    <recommendedName>
        <fullName evidence="2">Ribosomal silencing factor RsfS</fullName>
    </recommendedName>
</protein>
<dbReference type="EMBL" id="CP046452">
    <property type="protein sequence ID" value="QGU01495.1"/>
    <property type="molecule type" value="Genomic_DNA"/>
</dbReference>
<sequence length="155" mass="17666">MTASQDSIRYATIAALAADDKLAEEIAVIDVSEVLTITDVFLIASASNERQVTSIVEEIEDKLTENGIEPIRREGAREGRWALLDYGEFVVHIFRTQEREFYGLDRLWRDCELIEIEGIETPQRPKAWETEVNEREAQSIDDIPLAEQEPDADEL</sequence>
<dbReference type="Proteomes" id="UP000427071">
    <property type="component" value="Chromosome"/>
</dbReference>
<evidence type="ECO:0000256" key="2">
    <source>
        <dbReference type="HAMAP-Rule" id="MF_01477"/>
    </source>
</evidence>
<comment type="subcellular location">
    <subcellularLocation>
        <location evidence="2">Cytoplasm</location>
    </subcellularLocation>
</comment>
<keyword evidence="2" id="KW-0678">Repressor</keyword>
<evidence type="ECO:0000313" key="4">
    <source>
        <dbReference type="EMBL" id="QGU01495.1"/>
    </source>
</evidence>
<proteinExistence type="inferred from homology"/>
<feature type="compositionally biased region" description="Basic and acidic residues" evidence="3">
    <location>
        <begin position="126"/>
        <end position="138"/>
    </location>
</feature>
<dbReference type="PANTHER" id="PTHR21043:SF0">
    <property type="entry name" value="MITOCHONDRIAL ASSEMBLY OF RIBOSOMAL LARGE SUBUNIT PROTEIN 1"/>
    <property type="match status" value="1"/>
</dbReference>
<feature type="region of interest" description="Disordered" evidence="3">
    <location>
        <begin position="124"/>
        <end position="155"/>
    </location>
</feature>
<dbReference type="NCBIfam" id="TIGR00090">
    <property type="entry name" value="rsfS_iojap_ybeB"/>
    <property type="match status" value="1"/>
</dbReference>
<keyword evidence="2" id="KW-0810">Translation regulation</keyword>
<dbReference type="RefSeq" id="WP_156191892.1">
    <property type="nucleotide sequence ID" value="NZ_CP046452.1"/>
</dbReference>
<dbReference type="Gene3D" id="3.30.460.10">
    <property type="entry name" value="Beta Polymerase, domain 2"/>
    <property type="match status" value="1"/>
</dbReference>
<dbReference type="KEGG" id="ckw:CKALI_03060"/>
<gene>
    <name evidence="2 4" type="primary">rsfS</name>
    <name evidence="4" type="ORF">CKALI_03060</name>
</gene>
<evidence type="ECO:0000256" key="1">
    <source>
        <dbReference type="ARBA" id="ARBA00010574"/>
    </source>
</evidence>
<dbReference type="GO" id="GO:0090071">
    <property type="term" value="P:negative regulation of ribosome biogenesis"/>
    <property type="evidence" value="ECO:0007669"/>
    <property type="project" value="UniProtKB-UniRule"/>
</dbReference>
<dbReference type="AlphaFoldDB" id="A0A6B8VR43"/>
<accession>A0A6B8VR43</accession>
<dbReference type="HAMAP" id="MF_01477">
    <property type="entry name" value="Iojap_RsfS"/>
    <property type="match status" value="1"/>
</dbReference>
<organism evidence="4 5">
    <name type="scientific">Corynebacterium kalinowskii</name>
    <dbReference type="NCBI Taxonomy" id="2675216"/>
    <lineage>
        <taxon>Bacteria</taxon>
        <taxon>Bacillati</taxon>
        <taxon>Actinomycetota</taxon>
        <taxon>Actinomycetes</taxon>
        <taxon>Mycobacteriales</taxon>
        <taxon>Corynebacteriaceae</taxon>
        <taxon>Corynebacterium</taxon>
    </lineage>
</organism>
<dbReference type="GO" id="GO:0005737">
    <property type="term" value="C:cytoplasm"/>
    <property type="evidence" value="ECO:0007669"/>
    <property type="project" value="UniProtKB-SubCell"/>
</dbReference>
<dbReference type="GO" id="GO:0042256">
    <property type="term" value="P:cytosolic ribosome assembly"/>
    <property type="evidence" value="ECO:0007669"/>
    <property type="project" value="UniProtKB-UniRule"/>
</dbReference>
<evidence type="ECO:0000313" key="5">
    <source>
        <dbReference type="Proteomes" id="UP000427071"/>
    </source>
</evidence>
<comment type="function">
    <text evidence="2">Functions as a ribosomal silencing factor. Interacts with ribosomal protein uL14 (rplN), blocking formation of intersubunit bridge B8. Prevents association of the 30S and 50S ribosomal subunits and the formation of functional ribosomes, thus repressing translation.</text>
</comment>
<dbReference type="SUPFAM" id="SSF81301">
    <property type="entry name" value="Nucleotidyltransferase"/>
    <property type="match status" value="1"/>
</dbReference>
<reference evidence="5" key="1">
    <citation type="submission" date="2019-11" db="EMBL/GenBank/DDBJ databases">
        <title>Complete genome sequence of Corynebacterium kalinowskii 1959, a novel Corynebacterium species isolated from soil of a small paddock in Vilsendorf, Germany.</title>
        <authorList>
            <person name="Schaffert L."/>
            <person name="Ruwe M."/>
            <person name="Milse J."/>
            <person name="Hanuschka K."/>
            <person name="Ortseifen V."/>
            <person name="Droste J."/>
            <person name="Brandt D."/>
            <person name="Schlueter L."/>
            <person name="Kutter Y."/>
            <person name="Vinke S."/>
            <person name="Viehoefer P."/>
            <person name="Jacob L."/>
            <person name="Luebke N.-C."/>
            <person name="Schulte-Berndt E."/>
            <person name="Hain C."/>
            <person name="Linder M."/>
            <person name="Schmidt P."/>
            <person name="Wollenschlaeger L."/>
            <person name="Luttermann T."/>
            <person name="Thieme E."/>
            <person name="Hassa J."/>
            <person name="Haak M."/>
            <person name="Wittchen M."/>
            <person name="Mentz A."/>
            <person name="Persicke M."/>
            <person name="Busche T."/>
            <person name="Ruckert C."/>
        </authorList>
    </citation>
    <scope>NUCLEOTIDE SEQUENCE [LARGE SCALE GENOMIC DNA]</scope>
    <source>
        <strain evidence="5">1959</strain>
    </source>
</reference>
<dbReference type="InterPro" id="IPR043519">
    <property type="entry name" value="NT_sf"/>
</dbReference>
<dbReference type="GO" id="GO:0017148">
    <property type="term" value="P:negative regulation of translation"/>
    <property type="evidence" value="ECO:0007669"/>
    <property type="project" value="UniProtKB-UniRule"/>
</dbReference>
<dbReference type="GO" id="GO:0043023">
    <property type="term" value="F:ribosomal large subunit binding"/>
    <property type="evidence" value="ECO:0007669"/>
    <property type="project" value="TreeGrafter"/>
</dbReference>
<comment type="similarity">
    <text evidence="1 2">Belongs to the Iojap/RsfS family.</text>
</comment>
<dbReference type="PANTHER" id="PTHR21043">
    <property type="entry name" value="IOJAP SUPERFAMILY ORTHOLOG"/>
    <property type="match status" value="1"/>
</dbReference>
<dbReference type="InterPro" id="IPR004394">
    <property type="entry name" value="Iojap/RsfS/C7orf30"/>
</dbReference>